<keyword evidence="1" id="KW-1133">Transmembrane helix</keyword>
<proteinExistence type="predicted"/>
<feature type="transmembrane region" description="Helical" evidence="1">
    <location>
        <begin position="133"/>
        <end position="156"/>
    </location>
</feature>
<evidence type="ECO:0000313" key="2">
    <source>
        <dbReference type="EMBL" id="KKY14163.1"/>
    </source>
</evidence>
<keyword evidence="1" id="KW-0812">Transmembrane</keyword>
<evidence type="ECO:0000313" key="3">
    <source>
        <dbReference type="Proteomes" id="UP000034182"/>
    </source>
</evidence>
<evidence type="ECO:0008006" key="4">
    <source>
        <dbReference type="Google" id="ProtNLM"/>
    </source>
</evidence>
<organism evidence="2 3">
    <name type="scientific">Diplodia seriata</name>
    <dbReference type="NCBI Taxonomy" id="420778"/>
    <lineage>
        <taxon>Eukaryota</taxon>
        <taxon>Fungi</taxon>
        <taxon>Dikarya</taxon>
        <taxon>Ascomycota</taxon>
        <taxon>Pezizomycotina</taxon>
        <taxon>Dothideomycetes</taxon>
        <taxon>Dothideomycetes incertae sedis</taxon>
        <taxon>Botryosphaeriales</taxon>
        <taxon>Botryosphaeriaceae</taxon>
        <taxon>Diplodia</taxon>
    </lineage>
</organism>
<dbReference type="AlphaFoldDB" id="A0A0G2FQE3"/>
<accession>A0A0G2FQE3</accession>
<feature type="transmembrane region" description="Helical" evidence="1">
    <location>
        <begin position="84"/>
        <end position="105"/>
    </location>
</feature>
<comment type="caution">
    <text evidence="2">The sequence shown here is derived from an EMBL/GenBank/DDBJ whole genome shotgun (WGS) entry which is preliminary data.</text>
</comment>
<feature type="transmembrane region" description="Helical" evidence="1">
    <location>
        <begin position="20"/>
        <end position="39"/>
    </location>
</feature>
<reference evidence="2 3" key="2">
    <citation type="submission" date="2015-05" db="EMBL/GenBank/DDBJ databases">
        <title>Distinctive expansion of gene families associated with plant cell wall degradation and secondary metabolism in the genomes of grapevine trunk pathogens.</title>
        <authorList>
            <person name="Lawrence D.P."/>
            <person name="Travadon R."/>
            <person name="Rolshausen P.E."/>
            <person name="Baumgartner K."/>
        </authorList>
    </citation>
    <scope>NUCLEOTIDE SEQUENCE [LARGE SCALE GENOMIC DNA]</scope>
    <source>
        <strain evidence="2">DS831</strain>
    </source>
</reference>
<feature type="transmembrane region" description="Helical" evidence="1">
    <location>
        <begin position="51"/>
        <end position="72"/>
    </location>
</feature>
<dbReference type="Proteomes" id="UP000034182">
    <property type="component" value="Unassembled WGS sequence"/>
</dbReference>
<evidence type="ECO:0000256" key="1">
    <source>
        <dbReference type="SAM" id="Phobius"/>
    </source>
</evidence>
<gene>
    <name evidence="2" type="ORF">UCDDS831_g08378</name>
</gene>
<sequence length="234" mass="26573">MMARSKVQPTHYPRIPFHFLRSAQLLAATIVTCVLVFFVDQLHHDGYSIPWTFLLLLTVSALTVLFLSLTLVQHCCCGLNPRLNLVLNSGLLVLWTLGFALLSWWSSGTVGHVCNKTYWNDDDGIMICRIYKALFAFSLLGLVSTLAALLLDVYVFKRSTRRGKYNQMLNLDVKRGASAPQQSPWSINVEEPYAEQGHVEDQPVRKTAKHKGYEVPDEQYAYQDTGYYGAHRMQ</sequence>
<dbReference type="EMBL" id="LAQI01000241">
    <property type="protein sequence ID" value="KKY14163.1"/>
    <property type="molecule type" value="Genomic_DNA"/>
</dbReference>
<protein>
    <recommendedName>
        <fullName evidence="4">MARVEL domain-containing protein</fullName>
    </recommendedName>
</protein>
<keyword evidence="1" id="KW-0472">Membrane</keyword>
<name>A0A0G2FQE3_9PEZI</name>
<reference evidence="2 3" key="1">
    <citation type="submission" date="2015-03" db="EMBL/GenBank/DDBJ databases">
        <authorList>
            <person name="Morales-Cruz A."/>
            <person name="Amrine K.C."/>
            <person name="Cantu D."/>
        </authorList>
    </citation>
    <scope>NUCLEOTIDE SEQUENCE [LARGE SCALE GENOMIC DNA]</scope>
    <source>
        <strain evidence="2">DS831</strain>
    </source>
</reference>